<dbReference type="EMBL" id="KZ084090">
    <property type="protein sequence ID" value="OSD06423.1"/>
    <property type="molecule type" value="Genomic_DNA"/>
</dbReference>
<dbReference type="Proteomes" id="UP000193067">
    <property type="component" value="Unassembled WGS sequence"/>
</dbReference>
<evidence type="ECO:0000313" key="2">
    <source>
        <dbReference type="EMBL" id="OSD06423.1"/>
    </source>
</evidence>
<feature type="region of interest" description="Disordered" evidence="1">
    <location>
        <begin position="1"/>
        <end position="25"/>
    </location>
</feature>
<organism evidence="2 3">
    <name type="scientific">Trametes coccinea (strain BRFM310)</name>
    <name type="common">Pycnoporus coccineus</name>
    <dbReference type="NCBI Taxonomy" id="1353009"/>
    <lineage>
        <taxon>Eukaryota</taxon>
        <taxon>Fungi</taxon>
        <taxon>Dikarya</taxon>
        <taxon>Basidiomycota</taxon>
        <taxon>Agaricomycotina</taxon>
        <taxon>Agaricomycetes</taxon>
        <taxon>Polyporales</taxon>
        <taxon>Polyporaceae</taxon>
        <taxon>Trametes</taxon>
    </lineage>
</organism>
<feature type="compositionally biased region" description="Basic and acidic residues" evidence="1">
    <location>
        <begin position="157"/>
        <end position="181"/>
    </location>
</feature>
<feature type="region of interest" description="Disordered" evidence="1">
    <location>
        <begin position="157"/>
        <end position="199"/>
    </location>
</feature>
<sequence length="267" mass="28381">MWASMSVAGEVRVEGRRGGGKSDGGRVRILGGEVADRRVGFERGRSGGRRRGLVQTGEDAADLRACVRALMNTTHSTLVPFPLVHTAPSRRSSQQHIAAVPTAAAATAATATSGTVSSSRAFSCLPNVRAHGLSDNIRESDQTELARGGSGVVRAVNGRERGHARGHTTRSERASERERCVEKKKRGAGGEGGGLSSCERRAGGAASASLAWAWHWHWAAAVQVLMLRKRGSRLIERLGQKRAAATTKRGGVLDRPLTLISRALDRL</sequence>
<evidence type="ECO:0000256" key="1">
    <source>
        <dbReference type="SAM" id="MobiDB-lite"/>
    </source>
</evidence>
<gene>
    <name evidence="2" type="ORF">PYCCODRAFT_932036</name>
</gene>
<dbReference type="AlphaFoldDB" id="A0A1Y2J0J4"/>
<protein>
    <submittedName>
        <fullName evidence="2">Uncharacterized protein</fullName>
    </submittedName>
</protein>
<keyword evidence="3" id="KW-1185">Reference proteome</keyword>
<accession>A0A1Y2J0J4</accession>
<evidence type="ECO:0000313" key="3">
    <source>
        <dbReference type="Proteomes" id="UP000193067"/>
    </source>
</evidence>
<proteinExistence type="predicted"/>
<name>A0A1Y2J0J4_TRAC3</name>
<reference evidence="2 3" key="1">
    <citation type="journal article" date="2015" name="Biotechnol. Biofuels">
        <title>Enhanced degradation of softwood versus hardwood by the white-rot fungus Pycnoporus coccineus.</title>
        <authorList>
            <person name="Couturier M."/>
            <person name="Navarro D."/>
            <person name="Chevret D."/>
            <person name="Henrissat B."/>
            <person name="Piumi F."/>
            <person name="Ruiz-Duenas F.J."/>
            <person name="Martinez A.T."/>
            <person name="Grigoriev I.V."/>
            <person name="Riley R."/>
            <person name="Lipzen A."/>
            <person name="Berrin J.G."/>
            <person name="Master E.R."/>
            <person name="Rosso M.N."/>
        </authorList>
    </citation>
    <scope>NUCLEOTIDE SEQUENCE [LARGE SCALE GENOMIC DNA]</scope>
    <source>
        <strain evidence="2 3">BRFM310</strain>
    </source>
</reference>